<dbReference type="Proteomes" id="UP000664991">
    <property type="component" value="Unassembled WGS sequence"/>
</dbReference>
<evidence type="ECO:0000313" key="3">
    <source>
        <dbReference type="Proteomes" id="UP000664991"/>
    </source>
</evidence>
<evidence type="ECO:0000256" key="1">
    <source>
        <dbReference type="SAM" id="MobiDB-lite"/>
    </source>
</evidence>
<name>A0A835ZRP6_SHEEP</name>
<dbReference type="PANTHER" id="PTHR47315:SF3">
    <property type="entry name" value="FIBROUS SHEATH-INTERACTING PROTEIN 2-LIKE"/>
    <property type="match status" value="1"/>
</dbReference>
<gene>
    <name evidence="2" type="ORF">JEQ12_020494</name>
</gene>
<dbReference type="PANTHER" id="PTHR47315">
    <property type="entry name" value="FIBROUS SHEATH INTERACTING PROTEIN 2"/>
    <property type="match status" value="1"/>
</dbReference>
<evidence type="ECO:0008006" key="4">
    <source>
        <dbReference type="Google" id="ProtNLM"/>
    </source>
</evidence>
<comment type="caution">
    <text evidence="2">The sequence shown here is derived from an EMBL/GenBank/DDBJ whole genome shotgun (WGS) entry which is preliminary data.</text>
</comment>
<protein>
    <recommendedName>
        <fullName evidence="4">Fibrous sheath interacting protein 2</fullName>
    </recommendedName>
</protein>
<reference evidence="2 3" key="1">
    <citation type="submission" date="2020-12" db="EMBL/GenBank/DDBJ databases">
        <title>De novo assembly of Tibetan sheep genome.</title>
        <authorList>
            <person name="Li X."/>
        </authorList>
    </citation>
    <scope>NUCLEOTIDE SEQUENCE [LARGE SCALE GENOMIC DNA]</scope>
    <source>
        <tissue evidence="2">Heart</tissue>
    </source>
</reference>
<dbReference type="AlphaFoldDB" id="A0A835ZRP6"/>
<evidence type="ECO:0000313" key="2">
    <source>
        <dbReference type="EMBL" id="KAG5194133.1"/>
    </source>
</evidence>
<accession>A0A835ZRP6</accession>
<sequence length="402" mass="44828">PSQHLYSSVKTPERRLTLLHSPHDIQSNTTEQKVTHADLNGEKAKKSSLNYEPAPGVSFIHDSPIRQDYRPNRCQEKVTSEELDNIIQNVVTWVVAAVTSVLYPAITKHEERLQNITYPMPDNSTLSSDSESCCGTCCETFLYETNHPHLSSVTTEPLPPQTDTDKGDLFSSVDISSAAAEIMENVLEKLQSAVKKTCTEEFSPENISVHFKSDLVSGEHFISPKEKTSEVSLPYALENMNDVAEDKVRMILEKLTVLASSKQSELAHLKITTDPAYQQHRKDPMYTFLQRASKRKSSAKTDAASLIGKEEIQNLVSTICSQSSLVGYIKEAISTILGYIHVGLHNERLVATEETVIILQLLDALLAQLHQKPVKTDVRKSRHSRMSSPSGTEEGNRLTRTE</sequence>
<proteinExistence type="predicted"/>
<dbReference type="EMBL" id="JAEMGP010000027">
    <property type="protein sequence ID" value="KAG5194133.1"/>
    <property type="molecule type" value="Genomic_DNA"/>
</dbReference>
<organism evidence="2 3">
    <name type="scientific">Ovis aries</name>
    <name type="common">Sheep</name>
    <dbReference type="NCBI Taxonomy" id="9940"/>
    <lineage>
        <taxon>Eukaryota</taxon>
        <taxon>Metazoa</taxon>
        <taxon>Chordata</taxon>
        <taxon>Craniata</taxon>
        <taxon>Vertebrata</taxon>
        <taxon>Euteleostomi</taxon>
        <taxon>Mammalia</taxon>
        <taxon>Eutheria</taxon>
        <taxon>Laurasiatheria</taxon>
        <taxon>Artiodactyla</taxon>
        <taxon>Ruminantia</taxon>
        <taxon>Pecora</taxon>
        <taxon>Bovidae</taxon>
        <taxon>Caprinae</taxon>
        <taxon>Ovis</taxon>
    </lineage>
</organism>
<dbReference type="InterPro" id="IPR038891">
    <property type="entry name" value="FSIP2"/>
</dbReference>
<feature type="non-terminal residue" evidence="2">
    <location>
        <position position="1"/>
    </location>
</feature>
<feature type="region of interest" description="Disordered" evidence="1">
    <location>
        <begin position="376"/>
        <end position="402"/>
    </location>
</feature>